<gene>
    <name evidence="1" type="ORF">SM757_33815</name>
</gene>
<protein>
    <submittedName>
        <fullName evidence="1">DUF6156 family protein</fullName>
    </submittedName>
</protein>
<reference evidence="1 2" key="1">
    <citation type="submission" date="2023-11" db="EMBL/GenBank/DDBJ databases">
        <title>Draft genome of Azohydromonas lata strain H1 (DSM1123), a polyhydroxyalkanoate producer.</title>
        <authorList>
            <person name="Traversa D."/>
            <person name="D'Addabbo P."/>
            <person name="Pazzani C."/>
            <person name="Manzari C."/>
            <person name="Chiara M."/>
            <person name="Scrascia M."/>
        </authorList>
    </citation>
    <scope>NUCLEOTIDE SEQUENCE [LARGE SCALE GENOMIC DNA]</scope>
    <source>
        <strain evidence="1 2">H1</strain>
    </source>
</reference>
<comment type="caution">
    <text evidence="1">The sequence shown here is derived from an EMBL/GenBank/DDBJ whole genome shotgun (WGS) entry which is preliminary data.</text>
</comment>
<sequence length="96" mass="11325">MSTDTTEAQRTVRCFLTYSGIKLPLQLSQELDMASLRHRNTYFRAEYDAQGRMRRCDKMVYGEVEMRHDYRYNDDGTLREAIVTSSDEDEPQVLTF</sequence>
<dbReference type="EMBL" id="JAXOJX010000125">
    <property type="protein sequence ID" value="MDZ5461564.1"/>
    <property type="molecule type" value="Genomic_DNA"/>
</dbReference>
<keyword evidence="2" id="KW-1185">Reference proteome</keyword>
<evidence type="ECO:0000313" key="2">
    <source>
        <dbReference type="Proteomes" id="UP001293718"/>
    </source>
</evidence>
<proteinExistence type="predicted"/>
<dbReference type="RefSeq" id="WP_322468692.1">
    <property type="nucleotide sequence ID" value="NZ_JAXOJX010000125.1"/>
</dbReference>
<organism evidence="1 2">
    <name type="scientific">Azohydromonas lata</name>
    <dbReference type="NCBI Taxonomy" id="45677"/>
    <lineage>
        <taxon>Bacteria</taxon>
        <taxon>Pseudomonadati</taxon>
        <taxon>Pseudomonadota</taxon>
        <taxon>Betaproteobacteria</taxon>
        <taxon>Burkholderiales</taxon>
        <taxon>Sphaerotilaceae</taxon>
        <taxon>Azohydromonas</taxon>
    </lineage>
</organism>
<name>A0ABU5IRP0_9BURK</name>
<dbReference type="Pfam" id="PF19653">
    <property type="entry name" value="DUF6156"/>
    <property type="match status" value="1"/>
</dbReference>
<accession>A0ABU5IRP0</accession>
<evidence type="ECO:0000313" key="1">
    <source>
        <dbReference type="EMBL" id="MDZ5461564.1"/>
    </source>
</evidence>
<dbReference type="InterPro" id="IPR046154">
    <property type="entry name" value="DUF6156"/>
</dbReference>
<dbReference type="Proteomes" id="UP001293718">
    <property type="component" value="Unassembled WGS sequence"/>
</dbReference>